<protein>
    <submittedName>
        <fullName evidence="1">Uncharacterized protein</fullName>
    </submittedName>
</protein>
<dbReference type="AlphaFoldDB" id="A0A0D2KKI1"/>
<dbReference type="RefSeq" id="XP_016638087.1">
    <property type="nucleotide sequence ID" value="XM_016771177.1"/>
</dbReference>
<name>A0A0D2KKI1_9EURO</name>
<evidence type="ECO:0000313" key="1">
    <source>
        <dbReference type="EMBL" id="KIY03965.1"/>
    </source>
</evidence>
<sequence>MDDDMDIDGDFLPACLPKHELCDWFAQNNHAGFEAALLKRQDEILRLARVRHGLALMSVPPGSSDIPLVELIVIKDMIAYTKEIQHLLEIAHLFQIRIAIHHGISRSETVLRRDFRRSLAVYVANSALLFAQDVIDAQVEATGKMPLPPPGRPLKYCDSPSCNAIFLTGIPGNAIVGPGAWVVSCQTPHHHPMDADQFVAWAWGRQQRATILGHCAPDGTLELD</sequence>
<evidence type="ECO:0000313" key="2">
    <source>
        <dbReference type="Proteomes" id="UP000053411"/>
    </source>
</evidence>
<dbReference type="OrthoDB" id="4156793at2759"/>
<organism evidence="1 2">
    <name type="scientific">Fonsecaea multimorphosa CBS 102226</name>
    <dbReference type="NCBI Taxonomy" id="1442371"/>
    <lineage>
        <taxon>Eukaryota</taxon>
        <taxon>Fungi</taxon>
        <taxon>Dikarya</taxon>
        <taxon>Ascomycota</taxon>
        <taxon>Pezizomycotina</taxon>
        <taxon>Eurotiomycetes</taxon>
        <taxon>Chaetothyriomycetidae</taxon>
        <taxon>Chaetothyriales</taxon>
        <taxon>Herpotrichiellaceae</taxon>
        <taxon>Fonsecaea</taxon>
    </lineage>
</organism>
<dbReference type="Proteomes" id="UP000053411">
    <property type="component" value="Unassembled WGS sequence"/>
</dbReference>
<proteinExistence type="predicted"/>
<accession>A0A0D2KKI1</accession>
<dbReference type="VEuPathDB" id="FungiDB:Z520_00657"/>
<dbReference type="EMBL" id="KN848062">
    <property type="protein sequence ID" value="KIY03965.1"/>
    <property type="molecule type" value="Genomic_DNA"/>
</dbReference>
<keyword evidence="2" id="KW-1185">Reference proteome</keyword>
<reference evidence="1 2" key="1">
    <citation type="submission" date="2015-01" db="EMBL/GenBank/DDBJ databases">
        <title>The Genome Sequence of Fonsecaea multimorphosa CBS 102226.</title>
        <authorList>
            <consortium name="The Broad Institute Genomics Platform"/>
            <person name="Cuomo C."/>
            <person name="de Hoog S."/>
            <person name="Gorbushina A."/>
            <person name="Stielow B."/>
            <person name="Teixiera M."/>
            <person name="Abouelleil A."/>
            <person name="Chapman S.B."/>
            <person name="Priest M."/>
            <person name="Young S.K."/>
            <person name="Wortman J."/>
            <person name="Nusbaum C."/>
            <person name="Birren B."/>
        </authorList>
    </citation>
    <scope>NUCLEOTIDE SEQUENCE [LARGE SCALE GENOMIC DNA]</scope>
    <source>
        <strain evidence="1 2">CBS 102226</strain>
    </source>
</reference>
<gene>
    <name evidence="1" type="ORF">Z520_00657</name>
</gene>
<dbReference type="GeneID" id="27706403"/>